<sequence>MERDGSGVLITITVTCTAAALAHTVSPLATSTKWAVLLEESAVAAMHQTLLSTSVMEINNVKAMQAIPR</sequence>
<gene>
    <name evidence="2" type="ORF">KIN20_035073</name>
</gene>
<accession>A0AAD5RAY2</accession>
<keyword evidence="1" id="KW-0732">Signal</keyword>
<protein>
    <recommendedName>
        <fullName evidence="4">Secreted protein</fullName>
    </recommendedName>
</protein>
<proteinExistence type="predicted"/>
<dbReference type="EMBL" id="JAHQIW010007187">
    <property type="protein sequence ID" value="KAJ1372804.1"/>
    <property type="molecule type" value="Genomic_DNA"/>
</dbReference>
<feature type="signal peptide" evidence="1">
    <location>
        <begin position="1"/>
        <end position="22"/>
    </location>
</feature>
<reference evidence="2" key="1">
    <citation type="submission" date="2021-06" db="EMBL/GenBank/DDBJ databases">
        <title>Parelaphostrongylus tenuis whole genome reference sequence.</title>
        <authorList>
            <person name="Garwood T.J."/>
            <person name="Larsen P.A."/>
            <person name="Fountain-Jones N.M."/>
            <person name="Garbe J.R."/>
            <person name="Macchietto M.G."/>
            <person name="Kania S.A."/>
            <person name="Gerhold R.W."/>
            <person name="Richards J.E."/>
            <person name="Wolf T.M."/>
        </authorList>
    </citation>
    <scope>NUCLEOTIDE SEQUENCE</scope>
    <source>
        <strain evidence="2">MNPRO001-30</strain>
        <tissue evidence="2">Meninges</tissue>
    </source>
</reference>
<name>A0AAD5RAY2_PARTN</name>
<evidence type="ECO:0000256" key="1">
    <source>
        <dbReference type="SAM" id="SignalP"/>
    </source>
</evidence>
<evidence type="ECO:0000313" key="2">
    <source>
        <dbReference type="EMBL" id="KAJ1372804.1"/>
    </source>
</evidence>
<evidence type="ECO:0008006" key="4">
    <source>
        <dbReference type="Google" id="ProtNLM"/>
    </source>
</evidence>
<dbReference type="AlphaFoldDB" id="A0AAD5RAY2"/>
<feature type="chain" id="PRO_5042173810" description="Secreted protein" evidence="1">
    <location>
        <begin position="23"/>
        <end position="69"/>
    </location>
</feature>
<comment type="caution">
    <text evidence="2">The sequence shown here is derived from an EMBL/GenBank/DDBJ whole genome shotgun (WGS) entry which is preliminary data.</text>
</comment>
<dbReference type="Proteomes" id="UP001196413">
    <property type="component" value="Unassembled WGS sequence"/>
</dbReference>
<organism evidence="2 3">
    <name type="scientific">Parelaphostrongylus tenuis</name>
    <name type="common">Meningeal worm</name>
    <dbReference type="NCBI Taxonomy" id="148309"/>
    <lineage>
        <taxon>Eukaryota</taxon>
        <taxon>Metazoa</taxon>
        <taxon>Ecdysozoa</taxon>
        <taxon>Nematoda</taxon>
        <taxon>Chromadorea</taxon>
        <taxon>Rhabditida</taxon>
        <taxon>Rhabditina</taxon>
        <taxon>Rhabditomorpha</taxon>
        <taxon>Strongyloidea</taxon>
        <taxon>Metastrongylidae</taxon>
        <taxon>Parelaphostrongylus</taxon>
    </lineage>
</organism>
<evidence type="ECO:0000313" key="3">
    <source>
        <dbReference type="Proteomes" id="UP001196413"/>
    </source>
</evidence>
<keyword evidence="3" id="KW-1185">Reference proteome</keyword>